<dbReference type="Proteomes" id="UP000191680">
    <property type="component" value="Unassembled WGS sequence"/>
</dbReference>
<dbReference type="EMBL" id="MTBC01000009">
    <property type="protein sequence ID" value="OQD42049.1"/>
    <property type="molecule type" value="Genomic_DNA"/>
</dbReference>
<keyword evidence="2" id="KW-1185">Reference proteome</keyword>
<protein>
    <recommendedName>
        <fullName evidence="3">DUF1540 domain-containing protein</fullName>
    </recommendedName>
</protein>
<comment type="caution">
    <text evidence="1">The sequence shown here is derived from an EMBL/GenBank/DDBJ whole genome shotgun (WGS) entry which is preliminary data.</text>
</comment>
<gene>
    <name evidence="1" type="ORF">BUL40_13160</name>
</gene>
<dbReference type="AlphaFoldDB" id="A0A1V6LPK9"/>
<reference evidence="1 2" key="1">
    <citation type="submission" date="2016-12" db="EMBL/GenBank/DDBJ databases">
        <authorList>
            <person name="Song W.-J."/>
            <person name="Kurnit D.M."/>
        </authorList>
    </citation>
    <scope>NUCLEOTIDE SEQUENCE [LARGE SCALE GENOMIC DNA]</scope>
    <source>
        <strain evidence="1 2">HSG9</strain>
    </source>
</reference>
<dbReference type="RefSeq" id="WP_010517570.1">
    <property type="nucleotide sequence ID" value="NZ_AFOE01000009.1"/>
</dbReference>
<proteinExistence type="predicted"/>
<dbReference type="OrthoDB" id="1367358at2"/>
<accession>A0A1V6LPK9</accession>
<evidence type="ECO:0000313" key="2">
    <source>
        <dbReference type="Proteomes" id="UP000191680"/>
    </source>
</evidence>
<evidence type="ECO:0000313" key="1">
    <source>
        <dbReference type="EMBL" id="OQD42049.1"/>
    </source>
</evidence>
<sequence length="81" mass="8909">MPIRLASNCANCTNFQNDHTCTQHHTKVTERHTCDSFNMQQALKMNMTCGTCSRFNSADCAHPAKAAPEMSCSSWAPLAMA</sequence>
<name>A0A1V6LPK9_9FLAO</name>
<evidence type="ECO:0008006" key="3">
    <source>
        <dbReference type="Google" id="ProtNLM"/>
    </source>
</evidence>
<organism evidence="1 2">
    <name type="scientific">Croceivirga radicis</name>
    <dbReference type="NCBI Taxonomy" id="1929488"/>
    <lineage>
        <taxon>Bacteria</taxon>
        <taxon>Pseudomonadati</taxon>
        <taxon>Bacteroidota</taxon>
        <taxon>Flavobacteriia</taxon>
        <taxon>Flavobacteriales</taxon>
        <taxon>Flavobacteriaceae</taxon>
        <taxon>Croceivirga</taxon>
    </lineage>
</organism>